<keyword evidence="1" id="KW-1133">Transmembrane helix</keyword>
<reference evidence="2 3" key="1">
    <citation type="submission" date="2024-05" db="EMBL/GenBank/DDBJ databases">
        <title>Roseateles sp. DJS-2-20 16S ribosomal RNA gene Genome sequencing and assembly.</title>
        <authorList>
            <person name="Woo H."/>
        </authorList>
    </citation>
    <scope>NUCLEOTIDE SEQUENCE [LARGE SCALE GENOMIC DNA]</scope>
    <source>
        <strain evidence="2 3">DJS-2-20</strain>
    </source>
</reference>
<feature type="transmembrane region" description="Helical" evidence="1">
    <location>
        <begin position="6"/>
        <end position="23"/>
    </location>
</feature>
<gene>
    <name evidence="2" type="ORF">ABDJ85_05795</name>
</gene>
<evidence type="ECO:0000313" key="2">
    <source>
        <dbReference type="EMBL" id="MEO3690976.1"/>
    </source>
</evidence>
<evidence type="ECO:0008006" key="4">
    <source>
        <dbReference type="Google" id="ProtNLM"/>
    </source>
</evidence>
<feature type="transmembrane region" description="Helical" evidence="1">
    <location>
        <begin position="111"/>
        <end position="131"/>
    </location>
</feature>
<protein>
    <recommendedName>
        <fullName evidence="4">DUF3995 domain-containing protein</fullName>
    </recommendedName>
</protein>
<evidence type="ECO:0000256" key="1">
    <source>
        <dbReference type="SAM" id="Phobius"/>
    </source>
</evidence>
<keyword evidence="3" id="KW-1185">Reference proteome</keyword>
<organism evidence="2 3">
    <name type="scientific">Roseateles paludis</name>
    <dbReference type="NCBI Taxonomy" id="3145238"/>
    <lineage>
        <taxon>Bacteria</taxon>
        <taxon>Pseudomonadati</taxon>
        <taxon>Pseudomonadota</taxon>
        <taxon>Betaproteobacteria</taxon>
        <taxon>Burkholderiales</taxon>
        <taxon>Sphaerotilaceae</taxon>
        <taxon>Roseateles</taxon>
    </lineage>
</organism>
<keyword evidence="1" id="KW-0812">Transmembrane</keyword>
<evidence type="ECO:0000313" key="3">
    <source>
        <dbReference type="Proteomes" id="UP001495147"/>
    </source>
</evidence>
<dbReference type="Proteomes" id="UP001495147">
    <property type="component" value="Unassembled WGS sequence"/>
</dbReference>
<accession>A0ABV0FZN4</accession>
<proteinExistence type="predicted"/>
<dbReference type="EMBL" id="JBDPZD010000001">
    <property type="protein sequence ID" value="MEO3690976.1"/>
    <property type="molecule type" value="Genomic_DNA"/>
</dbReference>
<dbReference type="RefSeq" id="WP_347703790.1">
    <property type="nucleotide sequence ID" value="NZ_JBDPZD010000001.1"/>
</dbReference>
<feature type="transmembrane region" description="Helical" evidence="1">
    <location>
        <begin position="44"/>
        <end position="64"/>
    </location>
</feature>
<sequence length="135" mass="14276">MPSSDALIRIASLCVVLAGAETLHGIARTVLVVPRLGKARALRLSIVSGTLLAFCLCWLLVPGIGLRGWAAHLALGLVLAGFMASFDLLLGKFLLRRSWAKAFSDFDPRTGNLLVFGLAALVAVPALVAWLRGLS</sequence>
<comment type="caution">
    <text evidence="2">The sequence shown here is derived from an EMBL/GenBank/DDBJ whole genome shotgun (WGS) entry which is preliminary data.</text>
</comment>
<name>A0ABV0FZN4_9BURK</name>
<feature type="transmembrane region" description="Helical" evidence="1">
    <location>
        <begin position="70"/>
        <end position="90"/>
    </location>
</feature>
<keyword evidence="1" id="KW-0472">Membrane</keyword>